<keyword evidence="6 7" id="KW-0067">ATP-binding</keyword>
<dbReference type="EMBL" id="MPUH01001003">
    <property type="protein sequence ID" value="OMJ71306.1"/>
    <property type="molecule type" value="Genomic_DNA"/>
</dbReference>
<organism evidence="10 11">
    <name type="scientific">Stentor coeruleus</name>
    <dbReference type="NCBI Taxonomy" id="5963"/>
    <lineage>
        <taxon>Eukaryota</taxon>
        <taxon>Sar</taxon>
        <taxon>Alveolata</taxon>
        <taxon>Ciliophora</taxon>
        <taxon>Postciliodesmatophora</taxon>
        <taxon>Heterotrichea</taxon>
        <taxon>Heterotrichida</taxon>
        <taxon>Stentoridae</taxon>
        <taxon>Stentor</taxon>
    </lineage>
</organism>
<evidence type="ECO:0000256" key="5">
    <source>
        <dbReference type="ARBA" id="ARBA00022777"/>
    </source>
</evidence>
<dbReference type="InterPro" id="IPR011009">
    <property type="entry name" value="Kinase-like_dom_sf"/>
</dbReference>
<dbReference type="SUPFAM" id="SSF56112">
    <property type="entry name" value="Protein kinase-like (PK-like)"/>
    <property type="match status" value="1"/>
</dbReference>
<dbReference type="PROSITE" id="PS00107">
    <property type="entry name" value="PROTEIN_KINASE_ATP"/>
    <property type="match status" value="1"/>
</dbReference>
<evidence type="ECO:0000259" key="9">
    <source>
        <dbReference type="PROSITE" id="PS50011"/>
    </source>
</evidence>
<dbReference type="InterPro" id="IPR008271">
    <property type="entry name" value="Ser/Thr_kinase_AS"/>
</dbReference>
<dbReference type="PANTHER" id="PTHR43895">
    <property type="entry name" value="CALCIUM/CALMODULIN-DEPENDENT PROTEIN KINASE KINASE-RELATED"/>
    <property type="match status" value="1"/>
</dbReference>
<evidence type="ECO:0000256" key="3">
    <source>
        <dbReference type="ARBA" id="ARBA00022679"/>
    </source>
</evidence>
<evidence type="ECO:0000313" key="11">
    <source>
        <dbReference type="Proteomes" id="UP000187209"/>
    </source>
</evidence>
<dbReference type="PANTHER" id="PTHR43895:SF150">
    <property type="entry name" value="SERINE_THREONINE-PROTEIN KINASE STK11"/>
    <property type="match status" value="1"/>
</dbReference>
<evidence type="ECO:0000313" key="10">
    <source>
        <dbReference type="EMBL" id="OMJ71306.1"/>
    </source>
</evidence>
<dbReference type="GO" id="GO:0007165">
    <property type="term" value="P:signal transduction"/>
    <property type="evidence" value="ECO:0007669"/>
    <property type="project" value="TreeGrafter"/>
</dbReference>
<keyword evidence="2" id="KW-0723">Serine/threonine-protein kinase</keyword>
<keyword evidence="3" id="KW-0808">Transferase</keyword>
<keyword evidence="4 7" id="KW-0547">Nucleotide-binding</keyword>
<evidence type="ECO:0000256" key="2">
    <source>
        <dbReference type="ARBA" id="ARBA00022527"/>
    </source>
</evidence>
<dbReference type="FunFam" id="1.10.510.10:FF:000571">
    <property type="entry name" value="Maternal embryonic leucine zipper kinase"/>
    <property type="match status" value="1"/>
</dbReference>
<evidence type="ECO:0000256" key="6">
    <source>
        <dbReference type="ARBA" id="ARBA00022840"/>
    </source>
</evidence>
<dbReference type="GO" id="GO:0004674">
    <property type="term" value="F:protein serine/threonine kinase activity"/>
    <property type="evidence" value="ECO:0007669"/>
    <property type="project" value="UniProtKB-KW"/>
</dbReference>
<dbReference type="SMART" id="SM00220">
    <property type="entry name" value="S_TKc"/>
    <property type="match status" value="1"/>
</dbReference>
<evidence type="ECO:0000256" key="8">
    <source>
        <dbReference type="SAM" id="MobiDB-lite"/>
    </source>
</evidence>
<evidence type="ECO:0000256" key="7">
    <source>
        <dbReference type="PROSITE-ProRule" id="PRU10141"/>
    </source>
</evidence>
<feature type="region of interest" description="Disordered" evidence="8">
    <location>
        <begin position="172"/>
        <end position="202"/>
    </location>
</feature>
<evidence type="ECO:0000256" key="1">
    <source>
        <dbReference type="ARBA" id="ARBA00011245"/>
    </source>
</evidence>
<dbReference type="Pfam" id="PF00069">
    <property type="entry name" value="Pkinase"/>
    <property type="match status" value="1"/>
</dbReference>
<accession>A0A1R2B3I1</accession>
<feature type="binding site" evidence="7">
    <location>
        <position position="303"/>
    </location>
    <ligand>
        <name>ATP</name>
        <dbReference type="ChEBI" id="CHEBI:30616"/>
    </ligand>
</feature>
<dbReference type="Proteomes" id="UP000187209">
    <property type="component" value="Unassembled WGS sequence"/>
</dbReference>
<dbReference type="OrthoDB" id="68483at2759"/>
<feature type="compositionally biased region" description="Low complexity" evidence="8">
    <location>
        <begin position="185"/>
        <end position="202"/>
    </location>
</feature>
<dbReference type="CDD" id="cd14008">
    <property type="entry name" value="STKc_LKB1_CaMKK"/>
    <property type="match status" value="1"/>
</dbReference>
<comment type="caution">
    <text evidence="10">The sequence shown here is derived from an EMBL/GenBank/DDBJ whole genome shotgun (WGS) entry which is preliminary data.</text>
</comment>
<dbReference type="PROSITE" id="PS00108">
    <property type="entry name" value="PROTEIN_KINASE_ST"/>
    <property type="match status" value="1"/>
</dbReference>
<dbReference type="Gene3D" id="1.10.510.10">
    <property type="entry name" value="Transferase(Phosphotransferase) domain 1"/>
    <property type="match status" value="1"/>
</dbReference>
<evidence type="ECO:0000256" key="4">
    <source>
        <dbReference type="ARBA" id="ARBA00022741"/>
    </source>
</evidence>
<reference evidence="10 11" key="1">
    <citation type="submission" date="2016-11" db="EMBL/GenBank/DDBJ databases">
        <title>The macronuclear genome of Stentor coeruleus: a giant cell with tiny introns.</title>
        <authorList>
            <person name="Slabodnick M."/>
            <person name="Ruby J.G."/>
            <person name="Reiff S.B."/>
            <person name="Swart E.C."/>
            <person name="Gosai S."/>
            <person name="Prabakaran S."/>
            <person name="Witkowska E."/>
            <person name="Larue G.E."/>
            <person name="Fisher S."/>
            <person name="Freeman R.M."/>
            <person name="Gunawardena J."/>
            <person name="Chu W."/>
            <person name="Stover N.A."/>
            <person name="Gregory B.D."/>
            <person name="Nowacki M."/>
            <person name="Derisi J."/>
            <person name="Roy S.W."/>
            <person name="Marshall W.F."/>
            <person name="Sood P."/>
        </authorList>
    </citation>
    <scope>NUCLEOTIDE SEQUENCE [LARGE SCALE GENOMIC DNA]</scope>
    <source>
        <strain evidence="10">WM001</strain>
    </source>
</reference>
<gene>
    <name evidence="10" type="ORF">SteCoe_30525</name>
</gene>
<feature type="domain" description="Protein kinase" evidence="9">
    <location>
        <begin position="267"/>
        <end position="525"/>
    </location>
</feature>
<protein>
    <recommendedName>
        <fullName evidence="9">Protein kinase domain-containing protein</fullName>
    </recommendedName>
</protein>
<dbReference type="GO" id="GO:0005524">
    <property type="term" value="F:ATP binding"/>
    <property type="evidence" value="ECO:0007669"/>
    <property type="project" value="UniProtKB-UniRule"/>
</dbReference>
<dbReference type="PROSITE" id="PS50011">
    <property type="entry name" value="PROTEIN_KINASE_DOM"/>
    <property type="match status" value="1"/>
</dbReference>
<dbReference type="AlphaFoldDB" id="A0A1R2B3I1"/>
<dbReference type="InterPro" id="IPR017441">
    <property type="entry name" value="Protein_kinase_ATP_BS"/>
</dbReference>
<dbReference type="InterPro" id="IPR000719">
    <property type="entry name" value="Prot_kinase_dom"/>
</dbReference>
<keyword evidence="5" id="KW-0418">Kinase</keyword>
<keyword evidence="11" id="KW-1185">Reference proteome</keyword>
<comment type="subunit">
    <text evidence="1">Monomer.</text>
</comment>
<proteinExistence type="predicted"/>
<sequence length="529" mass="60499">MGSCLRKKYMTNENAIITSSLIKKVPCDFPEVTLPAENLIISEDFLEIPKFPFLESGLHENSEIYNLLSCESIKDFTVKDLEAEAKKVIKFPPKQKNLLNLIRNESPAKYEEEKKCQDPIQIYKIEEKEQAQVSRLKNIAHIGSSTSPPMKFQKRTNRSLLLTIPRRISAAYGMGPNRQKDYEESSISSASDKISDSNSPSPFYSFPVSKSRPEINLPKINSSKKLFIKAQDLAFCEKYITRSTHVKRTGTIEKKRISKFEVQLNQYHIQGLIGCGGFGKVYKAIDEDGNIVAIKIYNKRVMKSRWVGKSKTALSLIYSEIHVMETAVHPNLITLYEVINKEDHHKIYLVLEYASGGTLQMKGKLKEVTAQKYFKQLIECLEYLHEKLQVIHRDIKPQNILFDSEDNLKLSDFGSAQHLQYGIDEFTFSAGTFAFMAPELHGGSRKFKGKPADIWAAGITLYFMIEDCTPFKSKKFFDLVNEVKTQPIVIPVHLSENLKDLLNKMLCKDPDKRITIEEIKNHPWLINSL</sequence>
<name>A0A1R2B3I1_9CILI</name>